<evidence type="ECO:0000313" key="2">
    <source>
        <dbReference type="Proteomes" id="UP000310017"/>
    </source>
</evidence>
<dbReference type="Proteomes" id="UP000310017">
    <property type="component" value="Chromosome"/>
</dbReference>
<keyword evidence="2" id="KW-1185">Reference proteome</keyword>
<dbReference type="RefSeq" id="WP_138852565.1">
    <property type="nucleotide sequence ID" value="NZ_CP040710.1"/>
</dbReference>
<organism evidence="1 2">
    <name type="scientific">Aggregatimonas sangjinii</name>
    <dbReference type="NCBI Taxonomy" id="2583587"/>
    <lineage>
        <taxon>Bacteria</taxon>
        <taxon>Pseudomonadati</taxon>
        <taxon>Bacteroidota</taxon>
        <taxon>Flavobacteriia</taxon>
        <taxon>Flavobacteriales</taxon>
        <taxon>Flavobacteriaceae</taxon>
        <taxon>Aggregatimonas</taxon>
    </lineage>
</organism>
<sequence length="461" mass="53931">MIRVLLYLLLILLFGCTSQEKKSPGVFFAGEIVNPTGDKIVLYKGDKVVDSSSLDKNNRFSFQFDSIAEGLYHFDHAPELQYVYLAQGDSLVIRLNTMDFDESLIFSGTGSEINNFLLELFLANEEEDSKISAWYELEASEFLGKIDELQKEKFETLGELIKDGNLSQNQRNLAKASIVYNYNTYKEQYPFRHRRYSDHGVLEKLPDNFYQYRKSVDYGNEQLTYLRPYYEFMVNHIQNLSFMSCTKECQMKEGVVQKQLHFNEHKLHLIDSLVSEKELKDNLYRHVAFNYLLKVHDYPENNKRFITKFHELSNNNRHLDEIDELYEGIENLQPQKSIPDVYVTNFAGDSLSLREIGKEGKTVFYFWSAVDKKHFNSIKKRVAELTVKNPEYKYVGINMKTSKDTWKGMVEDSRLNKDQQYRAHDFSKLTKSLIIYPENKCVITNDAVIVDAFSNIYSAFR</sequence>
<proteinExistence type="predicted"/>
<dbReference type="OrthoDB" id="1146847at2"/>
<gene>
    <name evidence="1" type="ORF">FGM00_08885</name>
</gene>
<reference evidence="1 2" key="1">
    <citation type="submission" date="2019-05" db="EMBL/GenBank/DDBJ databases">
        <title>Genome sequencing of F202Z8.</title>
        <authorList>
            <person name="Kwon Y.M."/>
        </authorList>
    </citation>
    <scope>NUCLEOTIDE SEQUENCE [LARGE SCALE GENOMIC DNA]</scope>
    <source>
        <strain evidence="1 2">F202Z8</strain>
    </source>
</reference>
<evidence type="ECO:0000313" key="1">
    <source>
        <dbReference type="EMBL" id="QCX00219.1"/>
    </source>
</evidence>
<dbReference type="EMBL" id="CP040710">
    <property type="protein sequence ID" value="QCX00219.1"/>
    <property type="molecule type" value="Genomic_DNA"/>
</dbReference>
<protein>
    <submittedName>
        <fullName evidence="1">Transaldolase</fullName>
    </submittedName>
</protein>
<name>A0A5B7SSC9_9FLAO</name>
<dbReference type="AlphaFoldDB" id="A0A5B7SSC9"/>
<accession>A0A5B7SSC9</accession>
<dbReference type="KEGG" id="asag:FGM00_08885"/>
<dbReference type="PROSITE" id="PS51257">
    <property type="entry name" value="PROKAR_LIPOPROTEIN"/>
    <property type="match status" value="1"/>
</dbReference>